<feature type="region of interest" description="Disordered" evidence="1">
    <location>
        <begin position="356"/>
        <end position="389"/>
    </location>
</feature>
<name>A0ABQ9IDE6_9NEOP</name>
<evidence type="ECO:0000313" key="3">
    <source>
        <dbReference type="Proteomes" id="UP001159363"/>
    </source>
</evidence>
<accession>A0ABQ9IDE6</accession>
<keyword evidence="3" id="KW-1185">Reference proteome</keyword>
<feature type="compositionally biased region" description="Polar residues" evidence="1">
    <location>
        <begin position="357"/>
        <end position="368"/>
    </location>
</feature>
<protein>
    <submittedName>
        <fullName evidence="2">Uncharacterized protein</fullName>
    </submittedName>
</protein>
<dbReference type="Proteomes" id="UP001159363">
    <property type="component" value="Chromosome 2"/>
</dbReference>
<comment type="caution">
    <text evidence="2">The sequence shown here is derived from an EMBL/GenBank/DDBJ whole genome shotgun (WGS) entry which is preliminary data.</text>
</comment>
<reference evidence="2 3" key="1">
    <citation type="submission" date="2023-02" db="EMBL/GenBank/DDBJ databases">
        <title>LHISI_Scaffold_Assembly.</title>
        <authorList>
            <person name="Stuart O.P."/>
            <person name="Cleave R."/>
            <person name="Magrath M.J.L."/>
            <person name="Mikheyev A.S."/>
        </authorList>
    </citation>
    <scope>NUCLEOTIDE SEQUENCE [LARGE SCALE GENOMIC DNA]</scope>
    <source>
        <strain evidence="2">Daus_M_001</strain>
        <tissue evidence="2">Leg muscle</tissue>
    </source>
</reference>
<evidence type="ECO:0000256" key="1">
    <source>
        <dbReference type="SAM" id="MobiDB-lite"/>
    </source>
</evidence>
<evidence type="ECO:0000313" key="2">
    <source>
        <dbReference type="EMBL" id="KAJ8894235.1"/>
    </source>
</evidence>
<sequence length="389" mass="43219">MRLIEVIMEKRRNERAGETRDPRENPLTNGIVWHDSRMRKSGIAMVRGGQASRSVTLAPRHLVPVSTGFDSRRGKPPPPSRWIFVRVDPCRKVPLVGEFSRGSHLSVPLHYGAAPYLHRCTLIGSQDIAVKSRPKPLHSLYRNQQPTSKMTAILLHIGLSVLHVFRKIGRNRERTVLYQLYNQKLPELYKATMLKTQNATESASATVVFTTIPQPQKPLARNMSDAVRQSALGVHWTSLQSSVQLTCSVAARSHVHARHRREDCTIVGCLARRGDTALHAPVGVSVALLHRSLSHSHTLDDHLKFCFHEGNLDNGRTLSVNNEVLRADAGEMTREWSSAGTQGRGEREMAEKIRRQAASSGTITTCENLGSDPARPGLDPVRLGGRRAV</sequence>
<gene>
    <name evidence="2" type="ORF">PR048_006847</name>
</gene>
<organism evidence="2 3">
    <name type="scientific">Dryococelus australis</name>
    <dbReference type="NCBI Taxonomy" id="614101"/>
    <lineage>
        <taxon>Eukaryota</taxon>
        <taxon>Metazoa</taxon>
        <taxon>Ecdysozoa</taxon>
        <taxon>Arthropoda</taxon>
        <taxon>Hexapoda</taxon>
        <taxon>Insecta</taxon>
        <taxon>Pterygota</taxon>
        <taxon>Neoptera</taxon>
        <taxon>Polyneoptera</taxon>
        <taxon>Phasmatodea</taxon>
        <taxon>Verophasmatodea</taxon>
        <taxon>Anareolatae</taxon>
        <taxon>Phasmatidae</taxon>
        <taxon>Eurycanthinae</taxon>
        <taxon>Dryococelus</taxon>
    </lineage>
</organism>
<dbReference type="EMBL" id="JARBHB010000002">
    <property type="protein sequence ID" value="KAJ8894235.1"/>
    <property type="molecule type" value="Genomic_DNA"/>
</dbReference>
<proteinExistence type="predicted"/>